<dbReference type="AlphaFoldDB" id="A0A5J9U9Y9"/>
<evidence type="ECO:0000259" key="5">
    <source>
        <dbReference type="SMART" id="SM00848"/>
    </source>
</evidence>
<organism evidence="6 7">
    <name type="scientific">Eragrostis curvula</name>
    <name type="common">weeping love grass</name>
    <dbReference type="NCBI Taxonomy" id="38414"/>
    <lineage>
        <taxon>Eukaryota</taxon>
        <taxon>Viridiplantae</taxon>
        <taxon>Streptophyta</taxon>
        <taxon>Embryophyta</taxon>
        <taxon>Tracheophyta</taxon>
        <taxon>Spermatophyta</taxon>
        <taxon>Magnoliopsida</taxon>
        <taxon>Liliopsida</taxon>
        <taxon>Poales</taxon>
        <taxon>Poaceae</taxon>
        <taxon>PACMAD clade</taxon>
        <taxon>Chloridoideae</taxon>
        <taxon>Eragrostideae</taxon>
        <taxon>Eragrostidinae</taxon>
        <taxon>Eragrostis</taxon>
    </lineage>
</organism>
<dbReference type="InterPro" id="IPR039417">
    <property type="entry name" value="Peptidase_C1A_papain-like"/>
</dbReference>
<feature type="signal peptide" evidence="3">
    <location>
        <begin position="1"/>
        <end position="25"/>
    </location>
</feature>
<dbReference type="Pfam" id="PF00112">
    <property type="entry name" value="Peptidase_C1"/>
    <property type="match status" value="1"/>
</dbReference>
<evidence type="ECO:0000256" key="3">
    <source>
        <dbReference type="SAM" id="SignalP"/>
    </source>
</evidence>
<feature type="chain" id="PRO_5023835017" description="Peptidase C1A papain C-terminal domain-containing protein" evidence="3">
    <location>
        <begin position="26"/>
        <end position="297"/>
    </location>
</feature>
<dbReference type="EMBL" id="RWGY01000029">
    <property type="protein sequence ID" value="TVU20552.1"/>
    <property type="molecule type" value="Genomic_DNA"/>
</dbReference>
<dbReference type="Gene3D" id="3.90.70.10">
    <property type="entry name" value="Cysteine proteinases"/>
    <property type="match status" value="1"/>
</dbReference>
<dbReference type="GO" id="GO:0006508">
    <property type="term" value="P:proteolysis"/>
    <property type="evidence" value="ECO:0007669"/>
    <property type="project" value="InterPro"/>
</dbReference>
<protein>
    <recommendedName>
        <fullName evidence="8">Peptidase C1A papain C-terminal domain-containing protein</fullName>
    </recommendedName>
</protein>
<keyword evidence="3" id="KW-0732">Signal</keyword>
<dbReference type="Gramene" id="TVU20552">
    <property type="protein sequence ID" value="TVU20552"/>
    <property type="gene ID" value="EJB05_36766"/>
</dbReference>
<dbReference type="PANTHER" id="PTHR12411">
    <property type="entry name" value="CYSTEINE PROTEASE FAMILY C1-RELATED"/>
    <property type="match status" value="1"/>
</dbReference>
<feature type="non-terminal residue" evidence="6">
    <location>
        <position position="1"/>
    </location>
</feature>
<dbReference type="Proteomes" id="UP000324897">
    <property type="component" value="Chromosome 7"/>
</dbReference>
<evidence type="ECO:0000259" key="4">
    <source>
        <dbReference type="SMART" id="SM00645"/>
    </source>
</evidence>
<keyword evidence="7" id="KW-1185">Reference proteome</keyword>
<dbReference type="CDD" id="cd02248">
    <property type="entry name" value="Peptidase_C1A"/>
    <property type="match status" value="1"/>
</dbReference>
<comment type="caution">
    <text evidence="6">The sequence shown here is derived from an EMBL/GenBank/DDBJ whole genome shotgun (WGS) entry which is preliminary data.</text>
</comment>
<comment type="similarity">
    <text evidence="1">Belongs to the peptidase C1 family.</text>
</comment>
<dbReference type="InterPro" id="IPR038765">
    <property type="entry name" value="Papain-like_cys_pep_sf"/>
</dbReference>
<evidence type="ECO:0000256" key="1">
    <source>
        <dbReference type="ARBA" id="ARBA00008455"/>
    </source>
</evidence>
<dbReference type="SMART" id="SM00848">
    <property type="entry name" value="Inhibitor_I29"/>
    <property type="match status" value="1"/>
</dbReference>
<evidence type="ECO:0008006" key="8">
    <source>
        <dbReference type="Google" id="ProtNLM"/>
    </source>
</evidence>
<accession>A0A5J9U9Y9</accession>
<name>A0A5J9U9Y9_9POAL</name>
<gene>
    <name evidence="6" type="ORF">EJB05_36766</name>
</gene>
<feature type="domain" description="Peptidase C1A papain C-terminal" evidence="4">
    <location>
        <begin position="119"/>
        <end position="297"/>
    </location>
</feature>
<reference evidence="6 7" key="1">
    <citation type="journal article" date="2019" name="Sci. Rep.">
        <title>A high-quality genome of Eragrostis curvula grass provides insights into Poaceae evolution and supports new strategies to enhance forage quality.</title>
        <authorList>
            <person name="Carballo J."/>
            <person name="Santos B.A.C.M."/>
            <person name="Zappacosta D."/>
            <person name="Garbus I."/>
            <person name="Selva J.P."/>
            <person name="Gallo C.A."/>
            <person name="Diaz A."/>
            <person name="Albertini E."/>
            <person name="Caccamo M."/>
            <person name="Echenique V."/>
        </authorList>
    </citation>
    <scope>NUCLEOTIDE SEQUENCE [LARGE SCALE GENOMIC DNA]</scope>
    <source>
        <strain evidence="7">cv. Victoria</strain>
        <tissue evidence="6">Leaf</tissue>
    </source>
</reference>
<dbReference type="InterPro" id="IPR013201">
    <property type="entry name" value="Prot_inhib_I29"/>
</dbReference>
<sequence>MAAATTTAMIMIVALALAAPPAAMAMEFNRADLASESATWALYNRWCAHYSVVRVASDKPRRFAVFKEKLLRALNNTSSPTLGINGFGDMTEDEVKEFADDDNATRDFEPAVIGWIKDPPDTVDWRYTNPQAVTNVKNQGSSCGSCWAFAVAAAVEGLHAINTKSTAVSLSAQQLVDCDNESKGCRYGYAGSAMMYVRNNGGLAPESAYPYKAQQGPCQKVITTPIPLSRGYFSVWQNSELELRKMVARQPVVVNVDATGEDFINYDRGVFRGTCNNKGSGHSMTVVGYRLARTTGS</sequence>
<dbReference type="GO" id="GO:0008234">
    <property type="term" value="F:cysteine-type peptidase activity"/>
    <property type="evidence" value="ECO:0007669"/>
    <property type="project" value="InterPro"/>
</dbReference>
<evidence type="ECO:0000256" key="2">
    <source>
        <dbReference type="ARBA" id="ARBA00023157"/>
    </source>
</evidence>
<evidence type="ECO:0000313" key="6">
    <source>
        <dbReference type="EMBL" id="TVU20552.1"/>
    </source>
</evidence>
<evidence type="ECO:0000313" key="7">
    <source>
        <dbReference type="Proteomes" id="UP000324897"/>
    </source>
</evidence>
<dbReference type="InterPro" id="IPR000668">
    <property type="entry name" value="Peptidase_C1A_C"/>
</dbReference>
<dbReference type="SUPFAM" id="SSF54001">
    <property type="entry name" value="Cysteine proteinases"/>
    <property type="match status" value="1"/>
</dbReference>
<dbReference type="SMART" id="SM00645">
    <property type="entry name" value="Pept_C1"/>
    <property type="match status" value="1"/>
</dbReference>
<dbReference type="InterPro" id="IPR013128">
    <property type="entry name" value="Peptidase_C1A"/>
</dbReference>
<dbReference type="OrthoDB" id="692865at2759"/>
<keyword evidence="2" id="KW-1015">Disulfide bond</keyword>
<proteinExistence type="inferred from homology"/>
<feature type="domain" description="Cathepsin propeptide inhibitor" evidence="5">
    <location>
        <begin position="43"/>
        <end position="95"/>
    </location>
</feature>